<protein>
    <submittedName>
        <fullName evidence="1">Uncharacterized protein</fullName>
    </submittedName>
</protein>
<evidence type="ECO:0000313" key="2">
    <source>
        <dbReference type="Proteomes" id="UP000796880"/>
    </source>
</evidence>
<proteinExistence type="predicted"/>
<accession>A0A8K0DRS4</accession>
<name>A0A8K0DRS4_9ROSA</name>
<sequence length="182" mass="20685">MSAAVKIHIPVVHHGDLTLHYPPSKYYLGVQNMRRNIEIWRSMHHKCKVLFIDNSDDDLFNGANLPFALSLEHSEGEPIEDYIVVVKHMLKLDISGATDEDDHDVETITEALVRCRLQKIFYPPILNNDEKRHRQADDSMTTHSLSSMLNGSPAVANDNFLLGEFDHNSKIKTANDNIEIPT</sequence>
<evidence type="ECO:0000313" key="1">
    <source>
        <dbReference type="EMBL" id="KAF3433636.1"/>
    </source>
</evidence>
<keyword evidence="2" id="KW-1185">Reference proteome</keyword>
<dbReference type="AlphaFoldDB" id="A0A8K0DRS4"/>
<reference evidence="1" key="1">
    <citation type="submission" date="2020-03" db="EMBL/GenBank/DDBJ databases">
        <title>A high-quality chromosome-level genome assembly of a woody plant with both climbing and erect habits, Rhamnella rubrinervis.</title>
        <authorList>
            <person name="Lu Z."/>
            <person name="Yang Y."/>
            <person name="Zhu X."/>
            <person name="Sun Y."/>
        </authorList>
    </citation>
    <scope>NUCLEOTIDE SEQUENCE</scope>
    <source>
        <strain evidence="1">BYM</strain>
        <tissue evidence="1">Leaf</tissue>
    </source>
</reference>
<gene>
    <name evidence="1" type="ORF">FNV43_RR24739</name>
</gene>
<comment type="caution">
    <text evidence="1">The sequence shown here is derived from an EMBL/GenBank/DDBJ whole genome shotgun (WGS) entry which is preliminary data.</text>
</comment>
<organism evidence="1 2">
    <name type="scientific">Rhamnella rubrinervis</name>
    <dbReference type="NCBI Taxonomy" id="2594499"/>
    <lineage>
        <taxon>Eukaryota</taxon>
        <taxon>Viridiplantae</taxon>
        <taxon>Streptophyta</taxon>
        <taxon>Embryophyta</taxon>
        <taxon>Tracheophyta</taxon>
        <taxon>Spermatophyta</taxon>
        <taxon>Magnoliopsida</taxon>
        <taxon>eudicotyledons</taxon>
        <taxon>Gunneridae</taxon>
        <taxon>Pentapetalae</taxon>
        <taxon>rosids</taxon>
        <taxon>fabids</taxon>
        <taxon>Rosales</taxon>
        <taxon>Rhamnaceae</taxon>
        <taxon>rhamnoid group</taxon>
        <taxon>Rhamneae</taxon>
        <taxon>Rhamnella</taxon>
    </lineage>
</organism>
<dbReference type="EMBL" id="VOIH02000011">
    <property type="protein sequence ID" value="KAF3433636.1"/>
    <property type="molecule type" value="Genomic_DNA"/>
</dbReference>
<dbReference type="Proteomes" id="UP000796880">
    <property type="component" value="Unassembled WGS sequence"/>
</dbReference>